<name>A0A9P8V873_9PEZI</name>
<dbReference type="OrthoDB" id="10633562at2759"/>
<reference evidence="2" key="1">
    <citation type="journal article" date="2021" name="Nat. Commun.">
        <title>Genetic determinants of endophytism in the Arabidopsis root mycobiome.</title>
        <authorList>
            <person name="Mesny F."/>
            <person name="Miyauchi S."/>
            <person name="Thiergart T."/>
            <person name="Pickel B."/>
            <person name="Atanasova L."/>
            <person name="Karlsson M."/>
            <person name="Huettel B."/>
            <person name="Barry K.W."/>
            <person name="Haridas S."/>
            <person name="Chen C."/>
            <person name="Bauer D."/>
            <person name="Andreopoulos W."/>
            <person name="Pangilinan J."/>
            <person name="LaButti K."/>
            <person name="Riley R."/>
            <person name="Lipzen A."/>
            <person name="Clum A."/>
            <person name="Drula E."/>
            <person name="Henrissat B."/>
            <person name="Kohler A."/>
            <person name="Grigoriev I.V."/>
            <person name="Martin F.M."/>
            <person name="Hacquard S."/>
        </authorList>
    </citation>
    <scope>NUCLEOTIDE SEQUENCE</scope>
    <source>
        <strain evidence="2">MPI-SDFR-AT-0117</strain>
    </source>
</reference>
<evidence type="ECO:0000313" key="2">
    <source>
        <dbReference type="EMBL" id="KAH6682200.1"/>
    </source>
</evidence>
<sequence length="798" mass="88124">MAPGKKMQRDSKGPHFVCLYWKRSSKSSKLVETQAATFNSNPRSPPPSPALDRPIYQWTENTLSLRAKPALLRSMSFPQKDEAILEAWQPKTDDFVALLQGPGTRLLNLVAPPFSGKSTPAPAILRRISANTSFVFIYVAKTQLDVETLSRECAPEQLLRDGLPGLSVVFINEDPEASVSYVMAWLSLCICAAKQTDDTRLRIVAISEAEPSPWQRASLTNLGKVSTEQMTVMKAPFRSMLDPEAFPNNFVDTSQPAEKRVLLFYGDHATLAWWLKGMTPKTGRPPVQVLRIRDTSSTTTINRFINRVARARPGDRLAVCFQPGIRISSEQASKFQFTHVLVYGRYTQGVVFSRVTGNFVNAQDASKPAYWEVLRILTLGSSYEVLPATSIFCPGAPFSISRRDETQLYRQKDLPAFVLSCVDLAEHHNISFSHLMEAFSEDLEPDIGVEMLRRLSLAGLVDSPGPGEFHPSPSMRARGVCEWLPLTRNSAAAARLMAGLKLYANNIPLQRTIMAMAIVFAYSNTPFFKLKDECLLSPSDISSRLTAFFYKEGESAAIPLHQGYLWYALEIFLWAINIGDVGKLNKGGKLCLPQVLEVDEGILGRMYAHYLCIAAKVGHGNGSQDDALNLSPINSSDASSLHDELLYCSLDQLYWIDDMGNPEWPPHPKARGHQTTIMDLVSSAKSRRARTVACSCWANWLGPEGEAHATGPGMRDVESARVEATVVDQTAIDGMGTTRRSALWEATPTQTRLPAETRTAAFCASLYPSDDLFSPTAQISSERGTSDPNGLLSLQMTS</sequence>
<gene>
    <name evidence="2" type="ORF">F5X68DRAFT_233918</name>
</gene>
<comment type="caution">
    <text evidence="2">The sequence shown here is derived from an EMBL/GenBank/DDBJ whole genome shotgun (WGS) entry which is preliminary data.</text>
</comment>
<protein>
    <submittedName>
        <fullName evidence="2">Uncharacterized protein</fullName>
    </submittedName>
</protein>
<evidence type="ECO:0000313" key="3">
    <source>
        <dbReference type="Proteomes" id="UP000770015"/>
    </source>
</evidence>
<dbReference type="Proteomes" id="UP000770015">
    <property type="component" value="Unassembled WGS sequence"/>
</dbReference>
<feature type="region of interest" description="Disordered" evidence="1">
    <location>
        <begin position="777"/>
        <end position="798"/>
    </location>
</feature>
<evidence type="ECO:0000256" key="1">
    <source>
        <dbReference type="SAM" id="MobiDB-lite"/>
    </source>
</evidence>
<organism evidence="2 3">
    <name type="scientific">Plectosphaerella plurivora</name>
    <dbReference type="NCBI Taxonomy" id="936078"/>
    <lineage>
        <taxon>Eukaryota</taxon>
        <taxon>Fungi</taxon>
        <taxon>Dikarya</taxon>
        <taxon>Ascomycota</taxon>
        <taxon>Pezizomycotina</taxon>
        <taxon>Sordariomycetes</taxon>
        <taxon>Hypocreomycetidae</taxon>
        <taxon>Glomerellales</taxon>
        <taxon>Plectosphaerellaceae</taxon>
        <taxon>Plectosphaerella</taxon>
    </lineage>
</organism>
<feature type="region of interest" description="Disordered" evidence="1">
    <location>
        <begin position="32"/>
        <end position="53"/>
    </location>
</feature>
<dbReference type="EMBL" id="JAGSXJ010000018">
    <property type="protein sequence ID" value="KAH6682200.1"/>
    <property type="molecule type" value="Genomic_DNA"/>
</dbReference>
<proteinExistence type="predicted"/>
<accession>A0A9P8V873</accession>
<dbReference type="AlphaFoldDB" id="A0A9P8V873"/>
<keyword evidence="3" id="KW-1185">Reference proteome</keyword>